<name>A0ABP9HCZ1_9FLAO</name>
<dbReference type="Proteomes" id="UP001501692">
    <property type="component" value="Unassembled WGS sequence"/>
</dbReference>
<accession>A0ABP9HCZ1</accession>
<protein>
    <submittedName>
        <fullName evidence="1">Uncharacterized protein</fullName>
    </submittedName>
</protein>
<reference evidence="2" key="1">
    <citation type="journal article" date="2019" name="Int. J. Syst. Evol. Microbiol.">
        <title>The Global Catalogue of Microorganisms (GCM) 10K type strain sequencing project: providing services to taxonomists for standard genome sequencing and annotation.</title>
        <authorList>
            <consortium name="The Broad Institute Genomics Platform"/>
            <consortium name="The Broad Institute Genome Sequencing Center for Infectious Disease"/>
            <person name="Wu L."/>
            <person name="Ma J."/>
        </authorList>
    </citation>
    <scope>NUCLEOTIDE SEQUENCE [LARGE SCALE GENOMIC DNA]</scope>
    <source>
        <strain evidence="2">JCM 18287</strain>
    </source>
</reference>
<evidence type="ECO:0000313" key="1">
    <source>
        <dbReference type="EMBL" id="GAA4967658.1"/>
    </source>
</evidence>
<dbReference type="EMBL" id="BAABJK010000004">
    <property type="protein sequence ID" value="GAA4967658.1"/>
    <property type="molecule type" value="Genomic_DNA"/>
</dbReference>
<organism evidence="1 2">
    <name type="scientific">Algibacter aquimarinus</name>
    <dbReference type="NCBI Taxonomy" id="1136748"/>
    <lineage>
        <taxon>Bacteria</taxon>
        <taxon>Pseudomonadati</taxon>
        <taxon>Bacteroidota</taxon>
        <taxon>Flavobacteriia</taxon>
        <taxon>Flavobacteriales</taxon>
        <taxon>Flavobacteriaceae</taxon>
        <taxon>Algibacter</taxon>
    </lineage>
</organism>
<dbReference type="RefSeq" id="WP_345166886.1">
    <property type="nucleotide sequence ID" value="NZ_BAABJK010000004.1"/>
</dbReference>
<proteinExistence type="predicted"/>
<sequence length="201" mass="21993">MENCIGNALLTSVTSVNITTGTLVPGAQAQYRPTTNTIIFRPDGIGNSLGEELFHAYQQQLYGTLIGIGNPNTGHLGGSNIEFEEKAYTQLSIWVENFRKMDNHDDSASGGLFVADAAPIFEELTLLNDWIVDFILNNPSGNISLTQNELSSWFTALEAFRAHHFAVNGCGITDVYGCPIDPTFKPDALINLYEKSIENCN</sequence>
<evidence type="ECO:0000313" key="2">
    <source>
        <dbReference type="Proteomes" id="UP001501692"/>
    </source>
</evidence>
<gene>
    <name evidence="1" type="ORF">GCM10023315_16380</name>
</gene>
<comment type="caution">
    <text evidence="1">The sequence shown here is derived from an EMBL/GenBank/DDBJ whole genome shotgun (WGS) entry which is preliminary data.</text>
</comment>
<keyword evidence="2" id="KW-1185">Reference proteome</keyword>